<dbReference type="AlphaFoldDB" id="A0A0N0ZXF2"/>
<proteinExistence type="predicted"/>
<accession>A0A0N0ZXF2</accession>
<comment type="caution">
    <text evidence="2">The sequence shown here is derived from an EMBL/GenBank/DDBJ whole genome shotgun (WGS) entry which is preliminary data.</text>
</comment>
<dbReference type="PATRIC" id="fig|253.9.peg.504"/>
<dbReference type="Proteomes" id="UP000037953">
    <property type="component" value="Unassembled WGS sequence"/>
</dbReference>
<reference evidence="2 3" key="1">
    <citation type="journal article" date="2015" name="Genom Data">
        <title>Draft genome sequence of a multidrug-resistant Chryseobacterium indologenes isolate from Malaysia.</title>
        <authorList>
            <person name="Yu C.Y."/>
            <person name="Ang G.Y."/>
            <person name="Cheng H.J."/>
            <person name="Cheong Y.M."/>
            <person name="Yin W.F."/>
            <person name="Chan K.G."/>
        </authorList>
    </citation>
    <scope>NUCLEOTIDE SEQUENCE [LARGE SCALE GENOMIC DNA]</scope>
    <source>
        <strain evidence="2 3">CI_885</strain>
    </source>
</reference>
<dbReference type="EMBL" id="LJOD01000001">
    <property type="protein sequence ID" value="KPE52858.1"/>
    <property type="molecule type" value="Genomic_DNA"/>
</dbReference>
<organism evidence="2 3">
    <name type="scientific">Chryseobacterium indologenes</name>
    <name type="common">Flavobacterium indologenes</name>
    <dbReference type="NCBI Taxonomy" id="253"/>
    <lineage>
        <taxon>Bacteria</taxon>
        <taxon>Pseudomonadati</taxon>
        <taxon>Bacteroidota</taxon>
        <taxon>Flavobacteriia</taxon>
        <taxon>Flavobacteriales</taxon>
        <taxon>Weeksellaceae</taxon>
        <taxon>Chryseobacterium group</taxon>
        <taxon>Chryseobacterium</taxon>
    </lineage>
</organism>
<evidence type="ECO:0000313" key="3">
    <source>
        <dbReference type="Proteomes" id="UP000037953"/>
    </source>
</evidence>
<sequence length="160" mass="18114">MSANAQKKASAKTTKPTTENKAAKPTKQETMDWIAGKMKERLVAPRQFVSYSNGEFVYRNLLGVYGCNITIYLNRVTGSSPEYSSDFYVKGSGLTYTACDKGYEHYNKSKNELSIGGPNYNDYSEPFDFKNDNSLVERLKKAFATLIEYNSDKKTNDEKF</sequence>
<feature type="compositionally biased region" description="Low complexity" evidence="1">
    <location>
        <begin position="1"/>
        <end position="17"/>
    </location>
</feature>
<name>A0A0N0ZXF2_CHRID</name>
<protein>
    <submittedName>
        <fullName evidence="2">Uncharacterized protein</fullName>
    </submittedName>
</protein>
<evidence type="ECO:0000313" key="2">
    <source>
        <dbReference type="EMBL" id="KPE52858.1"/>
    </source>
</evidence>
<evidence type="ECO:0000256" key="1">
    <source>
        <dbReference type="SAM" id="MobiDB-lite"/>
    </source>
</evidence>
<reference evidence="3" key="2">
    <citation type="submission" date="2015-09" db="EMBL/GenBank/DDBJ databases">
        <title>Draft genome sequence of a multidrug-resistant Chryseobacterium indologenes isolate from Malaysia.</title>
        <authorList>
            <person name="Yu C.Y."/>
            <person name="Ang G.Y."/>
            <person name="Chan K.-G."/>
        </authorList>
    </citation>
    <scope>NUCLEOTIDE SEQUENCE [LARGE SCALE GENOMIC DNA]</scope>
    <source>
        <strain evidence="3">CI_885</strain>
    </source>
</reference>
<gene>
    <name evidence="2" type="ORF">AOB46_02375</name>
</gene>
<feature type="region of interest" description="Disordered" evidence="1">
    <location>
        <begin position="1"/>
        <end position="27"/>
    </location>
</feature>